<dbReference type="InterPro" id="IPR016195">
    <property type="entry name" value="Pol/histidinol_Pase-like"/>
</dbReference>
<dbReference type="EC" id="3.1.3.48" evidence="5"/>
<evidence type="ECO:0000256" key="4">
    <source>
        <dbReference type="ARBA" id="ARBA00051722"/>
    </source>
</evidence>
<dbReference type="GO" id="GO:0030145">
    <property type="term" value="F:manganese ion binding"/>
    <property type="evidence" value="ECO:0007669"/>
    <property type="project" value="UniProtKB-UniRule"/>
</dbReference>
<reference evidence="6" key="1">
    <citation type="submission" date="2022-12" db="EMBL/GenBank/DDBJ databases">
        <title>Description and comparative metabolic analysis of Aerococcus sp. nov., isolated from the feces of a pig.</title>
        <authorList>
            <person name="Chang Y.-H."/>
        </authorList>
    </citation>
    <scope>NUCLEOTIDE SEQUENCE</scope>
    <source>
        <strain evidence="6">YH-aer222</strain>
    </source>
</reference>
<comment type="catalytic activity">
    <reaction evidence="4 5">
        <text>O-phospho-L-tyrosyl-[protein] + H2O = L-tyrosyl-[protein] + phosphate</text>
        <dbReference type="Rhea" id="RHEA:10684"/>
        <dbReference type="Rhea" id="RHEA-COMP:10136"/>
        <dbReference type="Rhea" id="RHEA-COMP:20101"/>
        <dbReference type="ChEBI" id="CHEBI:15377"/>
        <dbReference type="ChEBI" id="CHEBI:43474"/>
        <dbReference type="ChEBI" id="CHEBI:46858"/>
        <dbReference type="ChEBI" id="CHEBI:61978"/>
        <dbReference type="EC" id="3.1.3.48"/>
    </reaction>
</comment>
<dbReference type="Gene3D" id="3.20.20.140">
    <property type="entry name" value="Metal-dependent hydrolases"/>
    <property type="match status" value="1"/>
</dbReference>
<comment type="caution">
    <text evidence="6">The sequence shown here is derived from an EMBL/GenBank/DDBJ whole genome shotgun (WGS) entry which is preliminary data.</text>
</comment>
<evidence type="ECO:0000256" key="5">
    <source>
        <dbReference type="PIRNR" id="PIRNR016557"/>
    </source>
</evidence>
<comment type="similarity">
    <text evidence="1 5">Belongs to the metallo-dependent hydrolases superfamily. CpsB/CapC family.</text>
</comment>
<sequence length="259" mass="29627">MIDMHCHILPGVDDGAKDLDMAIAMANAARREGITHILATPHHHTKDYNNTGDQVNQRVARLQEELDRRGIDLIVFPSQEVHIHGELMANITKGDILFTDLNNSYLLIEFPSNEIPEFSYQIIFELLNRNIRPVIVHPERNTKLMEDPGILRRFVDQGCYAQVTAASYLGVFGSEVEAAARYMIEHRLVHMMASDAHRPDGVRGFHMAEAFKQLEKDYGVSLVFDYQQNVRSLVNGDHLITDFEISTKKKPRKKWFGLF</sequence>
<dbReference type="PANTHER" id="PTHR39181">
    <property type="entry name" value="TYROSINE-PROTEIN PHOSPHATASE YWQE"/>
    <property type="match status" value="1"/>
</dbReference>
<accession>A0A9X3FMI3</accession>
<evidence type="ECO:0000313" key="7">
    <source>
        <dbReference type="Proteomes" id="UP001146670"/>
    </source>
</evidence>
<dbReference type="GO" id="GO:0004725">
    <property type="term" value="F:protein tyrosine phosphatase activity"/>
    <property type="evidence" value="ECO:0007669"/>
    <property type="project" value="UniProtKB-UniRule"/>
</dbReference>
<protein>
    <recommendedName>
        <fullName evidence="5">Tyrosine-protein phosphatase</fullName>
        <ecNumber evidence="5">3.1.3.48</ecNumber>
    </recommendedName>
</protein>
<evidence type="ECO:0000256" key="1">
    <source>
        <dbReference type="ARBA" id="ARBA00005750"/>
    </source>
</evidence>
<keyword evidence="2 5" id="KW-0378">Hydrolase</keyword>
<gene>
    <name evidence="6" type="ORF">OW157_03175</name>
</gene>
<dbReference type="AlphaFoldDB" id="A0A9X3FMI3"/>
<dbReference type="SUPFAM" id="SSF89550">
    <property type="entry name" value="PHP domain-like"/>
    <property type="match status" value="1"/>
</dbReference>
<evidence type="ECO:0000313" key="6">
    <source>
        <dbReference type="EMBL" id="MCZ0725570.1"/>
    </source>
</evidence>
<dbReference type="InterPro" id="IPR016667">
    <property type="entry name" value="Caps_polysacc_synth_CpsB/CapC"/>
</dbReference>
<keyword evidence="7" id="KW-1185">Reference proteome</keyword>
<dbReference type="RefSeq" id="WP_268751886.1">
    <property type="nucleotide sequence ID" value="NZ_JAPRFQ010000001.1"/>
</dbReference>
<dbReference type="PIRSF" id="PIRSF016557">
    <property type="entry name" value="Caps_synth_CpsB"/>
    <property type="match status" value="1"/>
</dbReference>
<dbReference type="PANTHER" id="PTHR39181:SF1">
    <property type="entry name" value="TYROSINE-PROTEIN PHOSPHATASE YWQE"/>
    <property type="match status" value="1"/>
</dbReference>
<evidence type="ECO:0000256" key="3">
    <source>
        <dbReference type="ARBA" id="ARBA00022912"/>
    </source>
</evidence>
<evidence type="ECO:0000256" key="2">
    <source>
        <dbReference type="ARBA" id="ARBA00022801"/>
    </source>
</evidence>
<keyword evidence="3 5" id="KW-0904">Protein phosphatase</keyword>
<dbReference type="Proteomes" id="UP001146670">
    <property type="component" value="Unassembled WGS sequence"/>
</dbReference>
<dbReference type="Pfam" id="PF19567">
    <property type="entry name" value="CpsB_CapC"/>
    <property type="match status" value="1"/>
</dbReference>
<proteinExistence type="inferred from homology"/>
<dbReference type="EMBL" id="JAPRFR010000001">
    <property type="protein sequence ID" value="MCZ0725570.1"/>
    <property type="molecule type" value="Genomic_DNA"/>
</dbReference>
<name>A0A9X3FMI3_9LACT</name>
<organism evidence="6 7">
    <name type="scientific">Aerococcus kribbianus</name>
    <dbReference type="NCBI Taxonomy" id="2999064"/>
    <lineage>
        <taxon>Bacteria</taxon>
        <taxon>Bacillati</taxon>
        <taxon>Bacillota</taxon>
        <taxon>Bacilli</taxon>
        <taxon>Lactobacillales</taxon>
        <taxon>Aerococcaceae</taxon>
        <taxon>Aerococcus</taxon>
    </lineage>
</organism>